<gene>
    <name evidence="2" type="ORF">BVC80_8561g9</name>
</gene>
<dbReference type="STRING" id="56857.A0A200Q354"/>
<dbReference type="GO" id="GO:0005829">
    <property type="term" value="C:cytosol"/>
    <property type="evidence" value="ECO:0007669"/>
    <property type="project" value="TreeGrafter"/>
</dbReference>
<sequence>MNPLCGIRYQDLHFGQPCFQPLYQVVFHFTVHKFGSLDIMVNNAGLSSSPTPDIRHVDLSEFEKIFEVNVKGVFIGIKHAARVMIPHGKGSIVSVASVTSNMVGVGPHAYTRSKHAVVGITKNVAAELGAHGIHVNCVSLCSSY</sequence>
<keyword evidence="3" id="KW-1185">Reference proteome</keyword>
<dbReference type="Gene3D" id="3.40.50.720">
    <property type="entry name" value="NAD(P)-binding Rossmann-like Domain"/>
    <property type="match status" value="1"/>
</dbReference>
<dbReference type="SUPFAM" id="SSF51735">
    <property type="entry name" value="NAD(P)-binding Rossmann-fold domains"/>
    <property type="match status" value="1"/>
</dbReference>
<dbReference type="GO" id="GO:0009688">
    <property type="term" value="P:abscisic acid biosynthetic process"/>
    <property type="evidence" value="ECO:0007669"/>
    <property type="project" value="TreeGrafter"/>
</dbReference>
<dbReference type="OrthoDB" id="294295at2759"/>
<organism evidence="2 3">
    <name type="scientific">Macleaya cordata</name>
    <name type="common">Five-seeded plume-poppy</name>
    <name type="synonym">Bocconia cordata</name>
    <dbReference type="NCBI Taxonomy" id="56857"/>
    <lineage>
        <taxon>Eukaryota</taxon>
        <taxon>Viridiplantae</taxon>
        <taxon>Streptophyta</taxon>
        <taxon>Embryophyta</taxon>
        <taxon>Tracheophyta</taxon>
        <taxon>Spermatophyta</taxon>
        <taxon>Magnoliopsida</taxon>
        <taxon>Ranunculales</taxon>
        <taxon>Papaveraceae</taxon>
        <taxon>Papaveroideae</taxon>
        <taxon>Macleaya</taxon>
    </lineage>
</organism>
<comment type="caution">
    <text evidence="2">The sequence shown here is derived from an EMBL/GenBank/DDBJ whole genome shotgun (WGS) entry which is preliminary data.</text>
</comment>
<protein>
    <submittedName>
        <fullName evidence="2">Short-chain dehydrogenase/reductase SDR</fullName>
    </submittedName>
</protein>
<evidence type="ECO:0000313" key="3">
    <source>
        <dbReference type="Proteomes" id="UP000195402"/>
    </source>
</evidence>
<dbReference type="InParanoid" id="A0A200Q354"/>
<proteinExistence type="inferred from homology"/>
<dbReference type="InterPro" id="IPR036291">
    <property type="entry name" value="NAD(P)-bd_dom_sf"/>
</dbReference>
<name>A0A200Q354_MACCD</name>
<dbReference type="InterPro" id="IPR002347">
    <property type="entry name" value="SDR_fam"/>
</dbReference>
<dbReference type="AlphaFoldDB" id="A0A200Q354"/>
<reference evidence="2 3" key="1">
    <citation type="journal article" date="2017" name="Mol. Plant">
        <title>The Genome of Medicinal Plant Macleaya cordata Provides New Insights into Benzylisoquinoline Alkaloids Metabolism.</title>
        <authorList>
            <person name="Liu X."/>
            <person name="Liu Y."/>
            <person name="Huang P."/>
            <person name="Ma Y."/>
            <person name="Qing Z."/>
            <person name="Tang Q."/>
            <person name="Cao H."/>
            <person name="Cheng P."/>
            <person name="Zheng Y."/>
            <person name="Yuan Z."/>
            <person name="Zhou Y."/>
            <person name="Liu J."/>
            <person name="Tang Z."/>
            <person name="Zhuo Y."/>
            <person name="Zhang Y."/>
            <person name="Yu L."/>
            <person name="Huang J."/>
            <person name="Yang P."/>
            <person name="Peng Q."/>
            <person name="Zhang J."/>
            <person name="Jiang W."/>
            <person name="Zhang Z."/>
            <person name="Lin K."/>
            <person name="Ro D.K."/>
            <person name="Chen X."/>
            <person name="Xiong X."/>
            <person name="Shang Y."/>
            <person name="Huang S."/>
            <person name="Zeng J."/>
        </authorList>
    </citation>
    <scope>NUCLEOTIDE SEQUENCE [LARGE SCALE GENOMIC DNA]</scope>
    <source>
        <strain evidence="3">cv. BLH2017</strain>
        <tissue evidence="2">Root</tissue>
    </source>
</reference>
<comment type="similarity">
    <text evidence="1">Belongs to the short-chain dehydrogenases/reductases (SDR) family.</text>
</comment>
<dbReference type="PANTHER" id="PTHR42820:SF1">
    <property type="entry name" value="SHORT-CHAIN DEHYDROGENASE_REDUCTASE FAMILY PROTEIN"/>
    <property type="match status" value="1"/>
</dbReference>
<accession>A0A200Q354</accession>
<dbReference type="PRINTS" id="PR00080">
    <property type="entry name" value="SDRFAMILY"/>
</dbReference>
<dbReference type="Proteomes" id="UP000195402">
    <property type="component" value="Unassembled WGS sequence"/>
</dbReference>
<evidence type="ECO:0000313" key="2">
    <source>
        <dbReference type="EMBL" id="OVA04845.1"/>
    </source>
</evidence>
<dbReference type="OMA" id="VATSRRX"/>
<evidence type="ECO:0000256" key="1">
    <source>
        <dbReference type="ARBA" id="ARBA00006484"/>
    </source>
</evidence>
<dbReference type="PRINTS" id="PR00081">
    <property type="entry name" value="GDHRDH"/>
</dbReference>
<dbReference type="PANTHER" id="PTHR42820">
    <property type="entry name" value="SHORT-CHAIN DEHYDROGENASE REDUCTASE"/>
    <property type="match status" value="1"/>
</dbReference>
<dbReference type="EMBL" id="MVGT01003231">
    <property type="protein sequence ID" value="OVA04845.1"/>
    <property type="molecule type" value="Genomic_DNA"/>
</dbReference>
<dbReference type="GO" id="GO:0010301">
    <property type="term" value="F:xanthoxin dehydrogenase (NAD+) activity"/>
    <property type="evidence" value="ECO:0007669"/>
    <property type="project" value="TreeGrafter"/>
</dbReference>
<dbReference type="Pfam" id="PF00106">
    <property type="entry name" value="adh_short"/>
    <property type="match status" value="1"/>
</dbReference>